<proteinExistence type="predicted"/>
<dbReference type="PANTHER" id="PTHR47738">
    <property type="entry name" value="PTS SYSTEM FRUCTOSE-LIKE EIIA COMPONENT-RELATED"/>
    <property type="match status" value="1"/>
</dbReference>
<dbReference type="SUPFAM" id="SSF55804">
    <property type="entry name" value="Phoshotransferase/anion transport protein"/>
    <property type="match status" value="1"/>
</dbReference>
<dbReference type="InterPro" id="IPR016152">
    <property type="entry name" value="PTrfase/Anion_transptr"/>
</dbReference>
<gene>
    <name evidence="2" type="ORF">RB548_00665</name>
</gene>
<organism evidence="2 3">
    <name type="scientific">Sinorhizobium chiapasense</name>
    <dbReference type="NCBI Taxonomy" id="501572"/>
    <lineage>
        <taxon>Bacteria</taxon>
        <taxon>Pseudomonadati</taxon>
        <taxon>Pseudomonadota</taxon>
        <taxon>Alphaproteobacteria</taxon>
        <taxon>Hyphomicrobiales</taxon>
        <taxon>Rhizobiaceae</taxon>
        <taxon>Sinorhizobium/Ensifer group</taxon>
        <taxon>Sinorhizobium</taxon>
    </lineage>
</organism>
<dbReference type="EMBL" id="CP133148">
    <property type="protein sequence ID" value="WVT03961.1"/>
    <property type="molecule type" value="Genomic_DNA"/>
</dbReference>
<feature type="domain" description="PTS EIIA type-2" evidence="1">
    <location>
        <begin position="5"/>
        <end position="146"/>
    </location>
</feature>
<dbReference type="Pfam" id="PF00359">
    <property type="entry name" value="PTS_EIIA_2"/>
    <property type="match status" value="1"/>
</dbReference>
<dbReference type="InterPro" id="IPR002178">
    <property type="entry name" value="PTS_EIIA_type-2_dom"/>
</dbReference>
<sequence length="149" mass="15840">MKISEIISPESVRLDLTSSSKTSLLQAISEIAATELGIGASEILLALTNREKLGSTGIGQGIAIPHAPVPGVERPFFLIIRLKKPIDFEAVDDAPVDIVCLLLTPVQGSQLNMLAHLARKLRSPEIVGAIRSSSSPEEVYSLLVDDGAM</sequence>
<dbReference type="PROSITE" id="PS51094">
    <property type="entry name" value="PTS_EIIA_TYPE_2"/>
    <property type="match status" value="1"/>
</dbReference>
<reference evidence="2" key="1">
    <citation type="submission" date="2023-08" db="EMBL/GenBank/DDBJ databases">
        <title>Complete genome sequence of Sinorhizobium chiapanecum ITTG S70 isolated from Acaciella angustissima nodules in Chiapas-Mexico.</title>
        <authorList>
            <person name="Rincon-Rosales R."/>
            <person name="Rogel M.A."/>
            <person name="Rincon-Medina C.I."/>
            <person name="Guerrero G."/>
            <person name="Manzano-Gomez L.A."/>
            <person name="Lopez-Lopez A."/>
            <person name="Rincon Molina F.A."/>
            <person name="Martinez-Romero E."/>
        </authorList>
    </citation>
    <scope>NUCLEOTIDE SEQUENCE</scope>
    <source>
        <strain evidence="2">ITTG S70</strain>
    </source>
</reference>
<dbReference type="CDD" id="cd00211">
    <property type="entry name" value="PTS_IIA_fru"/>
    <property type="match status" value="1"/>
</dbReference>
<dbReference type="Gene3D" id="3.40.930.10">
    <property type="entry name" value="Mannitol-specific EII, Chain A"/>
    <property type="match status" value="1"/>
</dbReference>
<evidence type="ECO:0000313" key="2">
    <source>
        <dbReference type="EMBL" id="WVT03961.1"/>
    </source>
</evidence>
<dbReference type="PANTHER" id="PTHR47738:SF1">
    <property type="entry name" value="NITROGEN REGULATORY PROTEIN"/>
    <property type="match status" value="1"/>
</dbReference>
<keyword evidence="2" id="KW-0813">Transport</keyword>
<dbReference type="RefSeq" id="WP_331373157.1">
    <property type="nucleotide sequence ID" value="NZ_CP133148.1"/>
</dbReference>
<keyword evidence="2" id="KW-0762">Sugar transport</keyword>
<protein>
    <submittedName>
        <fullName evidence="2">PTS sugar transporter subunit IIA</fullName>
    </submittedName>
</protein>
<accession>A0ABZ2B8X7</accession>
<evidence type="ECO:0000259" key="1">
    <source>
        <dbReference type="PROSITE" id="PS51094"/>
    </source>
</evidence>
<dbReference type="InterPro" id="IPR051541">
    <property type="entry name" value="PTS_SugarTrans_NitroReg"/>
</dbReference>
<dbReference type="Proteomes" id="UP001432360">
    <property type="component" value="Chromosome"/>
</dbReference>
<evidence type="ECO:0000313" key="3">
    <source>
        <dbReference type="Proteomes" id="UP001432360"/>
    </source>
</evidence>
<name>A0ABZ2B8X7_9HYPH</name>
<keyword evidence="3" id="KW-1185">Reference proteome</keyword>
<dbReference type="PROSITE" id="PS00372">
    <property type="entry name" value="PTS_EIIA_TYPE_2_HIS"/>
    <property type="match status" value="1"/>
</dbReference>